<dbReference type="GO" id="GO:0042802">
    <property type="term" value="F:identical protein binding"/>
    <property type="evidence" value="ECO:0007669"/>
    <property type="project" value="UniProtKB-ARBA"/>
</dbReference>
<feature type="binding site" evidence="14">
    <location>
        <position position="92"/>
    </location>
    <ligand>
        <name>Zn(2+)</name>
        <dbReference type="ChEBI" id="CHEBI:29105"/>
        <note>catalytic</note>
    </ligand>
</feature>
<dbReference type="Gene3D" id="3.40.140.10">
    <property type="entry name" value="Cytidine Deaminase, domain 2"/>
    <property type="match status" value="1"/>
</dbReference>
<dbReference type="AlphaFoldDB" id="D7CNW0"/>
<evidence type="ECO:0000256" key="1">
    <source>
        <dbReference type="ARBA" id="ARBA00001947"/>
    </source>
</evidence>
<reference evidence="17 18" key="2">
    <citation type="journal article" date="2010" name="Stand. Genomic Sci.">
        <title>Complete genome sequence of Syntrophothermus lipocalidus type strain (TGB-C1).</title>
        <authorList>
            <person name="Djao O.D."/>
            <person name="Zhang X."/>
            <person name="Lucas S."/>
            <person name="Lapidus A."/>
            <person name="Del Rio T.G."/>
            <person name="Nolan M."/>
            <person name="Tice H."/>
            <person name="Cheng J.F."/>
            <person name="Han C."/>
            <person name="Tapia R."/>
            <person name="Goodwin L."/>
            <person name="Pitluck S."/>
            <person name="Liolios K."/>
            <person name="Ivanova N."/>
            <person name="Mavromatis K."/>
            <person name="Mikhailova N."/>
            <person name="Ovchinnikova G."/>
            <person name="Pati A."/>
            <person name="Brambilla E."/>
            <person name="Chen A."/>
            <person name="Palaniappan K."/>
            <person name="Land M."/>
            <person name="Hauser L."/>
            <person name="Chang Y.J."/>
            <person name="Jeffries C.D."/>
            <person name="Rohde M."/>
            <person name="Sikorski J."/>
            <person name="Spring S."/>
            <person name="Goker M."/>
            <person name="Detter J.C."/>
            <person name="Woyke T."/>
            <person name="Bristow J."/>
            <person name="Eisen J.A."/>
            <person name="Markowitz V."/>
            <person name="Hugenholtz P."/>
            <person name="Kyrpides N.C."/>
            <person name="Klenk H.P."/>
        </authorList>
    </citation>
    <scope>NUCLEOTIDE SEQUENCE [LARGE SCALE GENOMIC DNA]</scope>
    <source>
        <strain evidence="18">DSM 12680 / TGB-C1</strain>
    </source>
</reference>
<evidence type="ECO:0000256" key="8">
    <source>
        <dbReference type="ARBA" id="ARBA00022833"/>
    </source>
</evidence>
<evidence type="ECO:0000256" key="14">
    <source>
        <dbReference type="PIRSR" id="PIRSR606262-3"/>
    </source>
</evidence>
<dbReference type="InterPro" id="IPR016192">
    <property type="entry name" value="APOBEC/CMP_deaminase_Zn-bd"/>
</dbReference>
<dbReference type="GO" id="GO:0005829">
    <property type="term" value="C:cytosol"/>
    <property type="evidence" value="ECO:0007669"/>
    <property type="project" value="TreeGrafter"/>
</dbReference>
<dbReference type="PROSITE" id="PS51747">
    <property type="entry name" value="CYT_DCMP_DEAMINASES_2"/>
    <property type="match status" value="1"/>
</dbReference>
<comment type="catalytic activity">
    <reaction evidence="11 15">
        <text>cytidine + H2O + H(+) = uridine + NH4(+)</text>
        <dbReference type="Rhea" id="RHEA:16069"/>
        <dbReference type="ChEBI" id="CHEBI:15377"/>
        <dbReference type="ChEBI" id="CHEBI:15378"/>
        <dbReference type="ChEBI" id="CHEBI:16704"/>
        <dbReference type="ChEBI" id="CHEBI:17562"/>
        <dbReference type="ChEBI" id="CHEBI:28938"/>
        <dbReference type="EC" id="3.5.4.5"/>
    </reaction>
</comment>
<evidence type="ECO:0000256" key="2">
    <source>
        <dbReference type="ARBA" id="ARBA00003949"/>
    </source>
</evidence>
<dbReference type="HOGENOM" id="CLU_097262_0_1_9"/>
<dbReference type="NCBIfam" id="NF004064">
    <property type="entry name" value="PRK05578.1"/>
    <property type="match status" value="1"/>
</dbReference>
<keyword evidence="8 14" id="KW-0862">Zinc</keyword>
<accession>D7CNW0</accession>
<feature type="binding site" evidence="13">
    <location>
        <begin position="48"/>
        <end position="54"/>
    </location>
    <ligand>
        <name>substrate</name>
    </ligand>
</feature>
<dbReference type="KEGG" id="slp:Slip_1636"/>
<keyword evidence="18" id="KW-1185">Reference proteome</keyword>
<dbReference type="EC" id="3.5.4.5" evidence="4 15"/>
<evidence type="ECO:0000256" key="3">
    <source>
        <dbReference type="ARBA" id="ARBA00006576"/>
    </source>
</evidence>
<evidence type="ECO:0000256" key="5">
    <source>
        <dbReference type="ARBA" id="ARBA00018266"/>
    </source>
</evidence>
<dbReference type="Proteomes" id="UP000000378">
    <property type="component" value="Chromosome"/>
</dbReference>
<dbReference type="GO" id="GO:0008270">
    <property type="term" value="F:zinc ion binding"/>
    <property type="evidence" value="ECO:0007669"/>
    <property type="project" value="UniProtKB-UniRule"/>
</dbReference>
<name>D7CNW0_SYNLT</name>
<evidence type="ECO:0000259" key="16">
    <source>
        <dbReference type="PROSITE" id="PS51747"/>
    </source>
</evidence>
<evidence type="ECO:0000256" key="9">
    <source>
        <dbReference type="ARBA" id="ARBA00032005"/>
    </source>
</evidence>
<evidence type="ECO:0000256" key="11">
    <source>
        <dbReference type="ARBA" id="ARBA00049558"/>
    </source>
</evidence>
<comment type="function">
    <text evidence="2 15">This enzyme scavenges exogenous and endogenous cytidine and 2'-deoxycytidine for UMP synthesis.</text>
</comment>
<feature type="binding site" evidence="14">
    <location>
        <position position="95"/>
    </location>
    <ligand>
        <name>Zn(2+)</name>
        <dbReference type="ChEBI" id="CHEBI:29105"/>
        <note>catalytic</note>
    </ligand>
</feature>
<dbReference type="Pfam" id="PF00383">
    <property type="entry name" value="dCMP_cyt_deam_1"/>
    <property type="match status" value="1"/>
</dbReference>
<dbReference type="eggNOG" id="COG0295">
    <property type="taxonomic scope" value="Bacteria"/>
</dbReference>
<dbReference type="GO" id="GO:0072527">
    <property type="term" value="P:pyrimidine-containing compound metabolic process"/>
    <property type="evidence" value="ECO:0007669"/>
    <property type="project" value="UniProtKB-ARBA"/>
</dbReference>
<dbReference type="RefSeq" id="WP_013175797.1">
    <property type="nucleotide sequence ID" value="NC_014220.1"/>
</dbReference>
<comment type="cofactor">
    <cofactor evidence="1 14 15">
        <name>Zn(2+)</name>
        <dbReference type="ChEBI" id="CHEBI:29105"/>
    </cofactor>
</comment>
<evidence type="ECO:0000313" key="18">
    <source>
        <dbReference type="Proteomes" id="UP000000378"/>
    </source>
</evidence>
<evidence type="ECO:0000256" key="12">
    <source>
        <dbReference type="PIRSR" id="PIRSR606262-1"/>
    </source>
</evidence>
<feature type="binding site" evidence="14">
    <location>
        <position position="59"/>
    </location>
    <ligand>
        <name>Zn(2+)</name>
        <dbReference type="ChEBI" id="CHEBI:29105"/>
        <note>catalytic</note>
    </ligand>
</feature>
<feature type="active site" description="Proton donor" evidence="12">
    <location>
        <position position="61"/>
    </location>
</feature>
<dbReference type="CDD" id="cd01283">
    <property type="entry name" value="cytidine_deaminase"/>
    <property type="match status" value="1"/>
</dbReference>
<feature type="domain" description="CMP/dCMP-type deaminase" evidence="16">
    <location>
        <begin position="7"/>
        <end position="133"/>
    </location>
</feature>
<keyword evidence="7 15" id="KW-0378">Hydrolase</keyword>
<dbReference type="InterPro" id="IPR050202">
    <property type="entry name" value="Cyt/Deoxycyt_deaminase"/>
</dbReference>
<evidence type="ECO:0000256" key="15">
    <source>
        <dbReference type="RuleBase" id="RU364006"/>
    </source>
</evidence>
<dbReference type="InterPro" id="IPR006262">
    <property type="entry name" value="Cyt_deam_tetra"/>
</dbReference>
<gene>
    <name evidence="17" type="ordered locus">Slip_1636</name>
</gene>
<dbReference type="PROSITE" id="PS00903">
    <property type="entry name" value="CYT_DCMP_DEAMINASES_1"/>
    <property type="match status" value="1"/>
</dbReference>
<dbReference type="GO" id="GO:0004126">
    <property type="term" value="F:cytidine deaminase activity"/>
    <property type="evidence" value="ECO:0007669"/>
    <property type="project" value="UniProtKB-UniRule"/>
</dbReference>
<evidence type="ECO:0000256" key="7">
    <source>
        <dbReference type="ARBA" id="ARBA00022801"/>
    </source>
</evidence>
<evidence type="ECO:0000313" key="17">
    <source>
        <dbReference type="EMBL" id="ADI02395.1"/>
    </source>
</evidence>
<protein>
    <recommendedName>
        <fullName evidence="5 15">Cytidine deaminase</fullName>
        <ecNumber evidence="4 15">3.5.4.5</ecNumber>
    </recommendedName>
    <alternativeName>
        <fullName evidence="9 15">Cytidine aminohydrolase</fullName>
    </alternativeName>
</protein>
<dbReference type="PANTHER" id="PTHR11644:SF2">
    <property type="entry name" value="CYTIDINE DEAMINASE"/>
    <property type="match status" value="1"/>
</dbReference>
<dbReference type="PANTHER" id="PTHR11644">
    <property type="entry name" value="CYTIDINE DEAMINASE"/>
    <property type="match status" value="1"/>
</dbReference>
<keyword evidence="6 14" id="KW-0479">Metal-binding</keyword>
<dbReference type="STRING" id="643648.Slip_1636"/>
<dbReference type="NCBIfam" id="TIGR01354">
    <property type="entry name" value="cyt_deam_tetra"/>
    <property type="match status" value="1"/>
</dbReference>
<dbReference type="EMBL" id="CP002048">
    <property type="protein sequence ID" value="ADI02395.1"/>
    <property type="molecule type" value="Genomic_DNA"/>
</dbReference>
<evidence type="ECO:0000256" key="6">
    <source>
        <dbReference type="ARBA" id="ARBA00022723"/>
    </source>
</evidence>
<dbReference type="InterPro" id="IPR016193">
    <property type="entry name" value="Cytidine_deaminase-like"/>
</dbReference>
<sequence length="141" mass="15104">MQGEAGTEQLWLINMARKAQERAYAPYSGFRVGAALQGISGKVYTGCNVENASYGLTICAERTAVAKAVSEGEQQFKALALVGDGQGFVFPCGACLQVMAEFAPDLVILLSDRKGHVATFSLKELLPHTFALDNREESNGD</sequence>
<comment type="catalytic activity">
    <reaction evidence="10 15">
        <text>2'-deoxycytidine + H2O + H(+) = 2'-deoxyuridine + NH4(+)</text>
        <dbReference type="Rhea" id="RHEA:13433"/>
        <dbReference type="ChEBI" id="CHEBI:15377"/>
        <dbReference type="ChEBI" id="CHEBI:15378"/>
        <dbReference type="ChEBI" id="CHEBI:15698"/>
        <dbReference type="ChEBI" id="CHEBI:16450"/>
        <dbReference type="ChEBI" id="CHEBI:28938"/>
        <dbReference type="EC" id="3.5.4.5"/>
    </reaction>
</comment>
<dbReference type="SUPFAM" id="SSF53927">
    <property type="entry name" value="Cytidine deaminase-like"/>
    <property type="match status" value="1"/>
</dbReference>
<proteinExistence type="inferred from homology"/>
<evidence type="ECO:0000256" key="10">
    <source>
        <dbReference type="ARBA" id="ARBA00049252"/>
    </source>
</evidence>
<reference evidence="18" key="1">
    <citation type="journal article" date="2010" name="Stand. Genomic Sci.">
        <title>Complete genome sequence of Syntrophothermus lipocalidus type strain (TGB-C1T).</title>
        <authorList>
            <consortium name="US DOE Joint Genome Institute (JGI-PGF)"/>
            <person name="Djao O."/>
            <person name="Zhang X."/>
            <person name="Lucas S."/>
            <person name="Lapidus A."/>
            <person name="Glavina Del Rio T."/>
            <person name="Nolan M."/>
            <person name="Tice H."/>
            <person name="Cheng J."/>
            <person name="Han C."/>
            <person name="Tapia R."/>
            <person name="Goodwin L."/>
            <person name="Pitluck S."/>
            <person name="Liolios K."/>
            <person name="Ivanova N."/>
            <person name="Mavromatis K."/>
            <person name="Mikhailova N."/>
            <person name="Ovchinnikova G."/>
            <person name="Pati A."/>
            <person name="Brambilla E."/>
            <person name="Chen A."/>
            <person name="Palaniappan K."/>
            <person name="Land M."/>
            <person name="Hauser L."/>
            <person name="Chang Y."/>
            <person name="Jeffries C."/>
            <person name="Rohde M."/>
            <person name="Sikorski J."/>
            <person name="Spring S."/>
            <person name="Goker M."/>
            <person name="Detter J."/>
            <person name="Woyke T."/>
            <person name="Bristow J."/>
            <person name="Eisen J."/>
            <person name="Markowitz V."/>
            <person name="Hugenholtz P."/>
            <person name="Kyrpides N."/>
            <person name="Klenk H."/>
        </authorList>
    </citation>
    <scope>NUCLEOTIDE SEQUENCE [LARGE SCALE GENOMIC DNA]</scope>
    <source>
        <strain evidence="18">DSM 12680 / TGB-C1</strain>
    </source>
</reference>
<evidence type="ECO:0000256" key="4">
    <source>
        <dbReference type="ARBA" id="ARBA00012783"/>
    </source>
</evidence>
<dbReference type="GO" id="GO:0055086">
    <property type="term" value="P:nucleobase-containing small molecule metabolic process"/>
    <property type="evidence" value="ECO:0007669"/>
    <property type="project" value="UniProtKB-ARBA"/>
</dbReference>
<dbReference type="InterPro" id="IPR002125">
    <property type="entry name" value="CMP_dCMP_dom"/>
</dbReference>
<dbReference type="FunFam" id="3.40.140.10:FF:000008">
    <property type="entry name" value="Cytidine deaminase"/>
    <property type="match status" value="1"/>
</dbReference>
<organism evidence="17 18">
    <name type="scientific">Syntrophothermus lipocalidus (strain DSM 12680 / TGB-C1)</name>
    <dbReference type="NCBI Taxonomy" id="643648"/>
    <lineage>
        <taxon>Bacteria</taxon>
        <taxon>Bacillati</taxon>
        <taxon>Bacillota</taxon>
        <taxon>Clostridia</taxon>
        <taxon>Eubacteriales</taxon>
        <taxon>Syntrophomonadaceae</taxon>
        <taxon>Syntrophothermus</taxon>
    </lineage>
</organism>
<comment type="similarity">
    <text evidence="3 15">Belongs to the cytidine and deoxycytidylate deaminase family.</text>
</comment>
<evidence type="ECO:0000256" key="13">
    <source>
        <dbReference type="PIRSR" id="PIRSR606262-2"/>
    </source>
</evidence>